<dbReference type="GO" id="GO:0005730">
    <property type="term" value="C:nucleolus"/>
    <property type="evidence" value="ECO:0007669"/>
    <property type="project" value="UniProtKB-SubCell"/>
</dbReference>
<dbReference type="VEuPathDB" id="VectorBase:PPAPM1_002025"/>
<dbReference type="VEuPathDB" id="VectorBase:PPAI010377"/>
<evidence type="ECO:0000256" key="5">
    <source>
        <dbReference type="ARBA" id="ARBA00022835"/>
    </source>
</evidence>
<dbReference type="GO" id="GO:0016075">
    <property type="term" value="P:rRNA catabolic process"/>
    <property type="evidence" value="ECO:0007669"/>
    <property type="project" value="TreeGrafter"/>
</dbReference>
<dbReference type="AlphaFoldDB" id="A0A1B0DPE1"/>
<dbReference type="GO" id="GO:0071035">
    <property type="term" value="P:nuclear polyadenylation-dependent rRNA catabolic process"/>
    <property type="evidence" value="ECO:0007669"/>
    <property type="project" value="TreeGrafter"/>
</dbReference>
<proteinExistence type="inferred from homology"/>
<feature type="domain" description="Exoribonuclease phosphorolytic" evidence="7">
    <location>
        <begin position="32"/>
        <end position="166"/>
    </location>
</feature>
<dbReference type="InterPro" id="IPR050590">
    <property type="entry name" value="Exosome_comp_Rrp42_subfam"/>
</dbReference>
<dbReference type="GO" id="GO:0071028">
    <property type="term" value="P:nuclear mRNA surveillance"/>
    <property type="evidence" value="ECO:0007669"/>
    <property type="project" value="TreeGrafter"/>
</dbReference>
<evidence type="ECO:0000259" key="8">
    <source>
        <dbReference type="Pfam" id="PF03725"/>
    </source>
</evidence>
<dbReference type="PANTHER" id="PTHR11097">
    <property type="entry name" value="EXOSOME COMPLEX EXONUCLEASE RIBOSOMAL RNA PROCESSING PROTEIN"/>
    <property type="match status" value="1"/>
</dbReference>
<feature type="domain" description="Exoribonuclease phosphorolytic" evidence="8">
    <location>
        <begin position="197"/>
        <end position="264"/>
    </location>
</feature>
<dbReference type="GO" id="GO:0035925">
    <property type="term" value="F:mRNA 3'-UTR AU-rich region binding"/>
    <property type="evidence" value="ECO:0007669"/>
    <property type="project" value="TreeGrafter"/>
</dbReference>
<dbReference type="Proteomes" id="UP000092462">
    <property type="component" value="Unassembled WGS sequence"/>
</dbReference>
<dbReference type="GO" id="GO:0000467">
    <property type="term" value="P:exonucleolytic trimming to generate mature 3'-end of 5.8S rRNA from tricistronic rRNA transcript (SSU-rRNA, 5.8S rRNA, LSU-rRNA)"/>
    <property type="evidence" value="ECO:0007669"/>
    <property type="project" value="TreeGrafter"/>
</dbReference>
<evidence type="ECO:0000259" key="7">
    <source>
        <dbReference type="Pfam" id="PF01138"/>
    </source>
</evidence>
<dbReference type="InterPro" id="IPR001247">
    <property type="entry name" value="ExoRNase_PH_dom1"/>
</dbReference>
<dbReference type="RefSeq" id="XP_055701142.1">
    <property type="nucleotide sequence ID" value="XM_055845167.1"/>
</dbReference>
<dbReference type="EMBL" id="AJVK01008029">
    <property type="status" value="NOT_ANNOTATED_CDS"/>
    <property type="molecule type" value="Genomic_DNA"/>
</dbReference>
<dbReference type="InterPro" id="IPR036345">
    <property type="entry name" value="ExoRNase_PH_dom2_sf"/>
</dbReference>
<dbReference type="GO" id="GO:0034473">
    <property type="term" value="P:U1 snRNA 3'-end processing"/>
    <property type="evidence" value="ECO:0007669"/>
    <property type="project" value="TreeGrafter"/>
</dbReference>
<dbReference type="GO" id="GO:0000176">
    <property type="term" value="C:nuclear exosome (RNase complex)"/>
    <property type="evidence" value="ECO:0007669"/>
    <property type="project" value="TreeGrafter"/>
</dbReference>
<evidence type="ECO:0000313" key="10">
    <source>
        <dbReference type="Proteomes" id="UP000092462"/>
    </source>
</evidence>
<dbReference type="CDD" id="cd11367">
    <property type="entry name" value="RNase_PH_RRP42"/>
    <property type="match status" value="1"/>
</dbReference>
<dbReference type="Pfam" id="PF01138">
    <property type="entry name" value="RNase_PH"/>
    <property type="match status" value="1"/>
</dbReference>
<dbReference type="KEGG" id="ppap:129800635"/>
<dbReference type="GO" id="GO:0034476">
    <property type="term" value="P:U5 snRNA 3'-end processing"/>
    <property type="evidence" value="ECO:0007669"/>
    <property type="project" value="TreeGrafter"/>
</dbReference>
<evidence type="ECO:0000256" key="3">
    <source>
        <dbReference type="ARBA" id="ARBA00006678"/>
    </source>
</evidence>
<dbReference type="InterPro" id="IPR020568">
    <property type="entry name" value="Ribosomal_Su5_D2-typ_SF"/>
</dbReference>
<dbReference type="SUPFAM" id="SSF55666">
    <property type="entry name" value="Ribonuclease PH domain 2-like"/>
    <property type="match status" value="1"/>
</dbReference>
<dbReference type="InterPro" id="IPR027408">
    <property type="entry name" value="PNPase/RNase_PH_dom_sf"/>
</dbReference>
<dbReference type="OrthoDB" id="272245at2759"/>
<evidence type="ECO:0000256" key="6">
    <source>
        <dbReference type="ARBA" id="ARBA00042523"/>
    </source>
</evidence>
<organism evidence="9 10">
    <name type="scientific">Phlebotomus papatasi</name>
    <name type="common">Sandfly</name>
    <dbReference type="NCBI Taxonomy" id="29031"/>
    <lineage>
        <taxon>Eukaryota</taxon>
        <taxon>Metazoa</taxon>
        <taxon>Ecdysozoa</taxon>
        <taxon>Arthropoda</taxon>
        <taxon>Hexapoda</taxon>
        <taxon>Insecta</taxon>
        <taxon>Pterygota</taxon>
        <taxon>Neoptera</taxon>
        <taxon>Endopterygota</taxon>
        <taxon>Diptera</taxon>
        <taxon>Nematocera</taxon>
        <taxon>Psychodoidea</taxon>
        <taxon>Psychodidae</taxon>
        <taxon>Phlebotomus</taxon>
        <taxon>Phlebotomus</taxon>
    </lineage>
</organism>
<evidence type="ECO:0000256" key="1">
    <source>
        <dbReference type="ARBA" id="ARBA00004496"/>
    </source>
</evidence>
<keyword evidence="4" id="KW-0963">Cytoplasm</keyword>
<dbReference type="Gene3D" id="3.30.230.70">
    <property type="entry name" value="GHMP Kinase, N-terminal domain"/>
    <property type="match status" value="1"/>
</dbReference>
<dbReference type="GO" id="GO:0000177">
    <property type="term" value="C:cytoplasmic exosome (RNase complex)"/>
    <property type="evidence" value="ECO:0007669"/>
    <property type="project" value="TreeGrafter"/>
</dbReference>
<dbReference type="GO" id="GO:0034475">
    <property type="term" value="P:U4 snRNA 3'-end processing"/>
    <property type="evidence" value="ECO:0007669"/>
    <property type="project" value="TreeGrafter"/>
</dbReference>
<reference evidence="9" key="1">
    <citation type="submission" date="2022-08" db="UniProtKB">
        <authorList>
            <consortium name="EnsemblMetazoa"/>
        </authorList>
    </citation>
    <scope>IDENTIFICATION</scope>
    <source>
        <strain evidence="9">Israel</strain>
    </source>
</reference>
<dbReference type="Pfam" id="PF03725">
    <property type="entry name" value="RNase_PH_C"/>
    <property type="match status" value="1"/>
</dbReference>
<evidence type="ECO:0000313" key="9">
    <source>
        <dbReference type="EnsemblMetazoa" id="PPAI010377-PA"/>
    </source>
</evidence>
<sequence>MAHVPLSVAEKTFIVHGVQEDFRTDGRTRRDYRPMEIESGIVSHTSGSARIRLANSDILVGVKTEIDTPFADHHDEGKIEFFVDCSANATPEFEGKGGGDLALEIANALQKAYASPHAFDLKSLCILEHHQCWKLYVDILILECGGNLFDTVSLAVKAALFNTKIPKVSAVQVDGGNIELELSDDIHDCNRLSVARMPLLVTLCKIGDHSVVDPSAEEEECASAKLVVGVSYAESSDEGFVTMLRTSGPGSFLHSTLKETIKLGVMAGECLNVELLKVLKHEEQLTKSSKEVFGFLK</sequence>
<dbReference type="GeneID" id="129800635"/>
<comment type="subcellular location">
    <subcellularLocation>
        <location evidence="1">Cytoplasm</location>
    </subcellularLocation>
    <subcellularLocation>
        <location evidence="2">Nucleus</location>
        <location evidence="2">Nucleolus</location>
    </subcellularLocation>
</comment>
<dbReference type="SUPFAM" id="SSF54211">
    <property type="entry name" value="Ribosomal protein S5 domain 2-like"/>
    <property type="match status" value="1"/>
</dbReference>
<accession>A0A1B0DPE1</accession>
<evidence type="ECO:0000256" key="2">
    <source>
        <dbReference type="ARBA" id="ARBA00004604"/>
    </source>
</evidence>
<name>A0A1B0DPE1_PHLPP</name>
<dbReference type="CTD" id="36766"/>
<evidence type="ECO:0000256" key="4">
    <source>
        <dbReference type="ARBA" id="ARBA00022490"/>
    </source>
</evidence>
<keyword evidence="5" id="KW-0271">Exosome</keyword>
<dbReference type="InterPro" id="IPR015847">
    <property type="entry name" value="ExoRNase_PH_dom2"/>
</dbReference>
<protein>
    <recommendedName>
        <fullName evidence="6">Ribosomal RNA-processing protein 42</fullName>
    </recommendedName>
</protein>
<comment type="similarity">
    <text evidence="3">Belongs to the RNase PH family.</text>
</comment>
<dbReference type="PANTHER" id="PTHR11097:SF8">
    <property type="entry name" value="EXOSOME COMPLEX COMPONENT RRP42"/>
    <property type="match status" value="1"/>
</dbReference>
<keyword evidence="10" id="KW-1185">Reference proteome</keyword>
<dbReference type="GO" id="GO:0071038">
    <property type="term" value="P:TRAMP-dependent tRNA surveillance pathway"/>
    <property type="evidence" value="ECO:0007669"/>
    <property type="project" value="TreeGrafter"/>
</dbReference>
<dbReference type="EnsemblMetazoa" id="PPAI010377-RA">
    <property type="protein sequence ID" value="PPAI010377-PA"/>
    <property type="gene ID" value="PPAI010377"/>
</dbReference>